<dbReference type="Gene3D" id="2.40.40.10">
    <property type="entry name" value="RlpA-like domain"/>
    <property type="match status" value="1"/>
</dbReference>
<dbReference type="InterPro" id="IPR005300">
    <property type="entry name" value="MltA_B"/>
</dbReference>
<dbReference type="PANTHER" id="PTHR30124:SF0">
    <property type="entry name" value="MEMBRANE-BOUND LYTIC MUREIN TRANSGLYCOSYLASE A"/>
    <property type="match status" value="1"/>
</dbReference>
<keyword evidence="4" id="KW-0961">Cell wall biogenesis/degradation</keyword>
<keyword evidence="6" id="KW-0732">Signal</keyword>
<feature type="chain" id="PRO_5047294417" description="peptidoglycan lytic exotransglycosylase" evidence="6">
    <location>
        <begin position="22"/>
        <end position="407"/>
    </location>
</feature>
<evidence type="ECO:0000313" key="8">
    <source>
        <dbReference type="EMBL" id="MCX5619782.1"/>
    </source>
</evidence>
<accession>A0ABT3WKX5</accession>
<keyword evidence="9" id="KW-1185">Reference proteome</keyword>
<reference evidence="8 9" key="1">
    <citation type="submission" date="2022-07" db="EMBL/GenBank/DDBJ databases">
        <title>Bombella genomes.</title>
        <authorList>
            <person name="Harer L."/>
            <person name="Styblova S."/>
            <person name="Ehrmann M."/>
        </authorList>
    </citation>
    <scope>NUCLEOTIDE SEQUENCE [LARGE SCALE GENOMIC DNA]</scope>
    <source>
        <strain evidence="8 9">TMW 2.2556</strain>
    </source>
</reference>
<dbReference type="CDD" id="cd14485">
    <property type="entry name" value="mltA_like_LT_A"/>
    <property type="match status" value="1"/>
</dbReference>
<proteinExistence type="predicted"/>
<dbReference type="EMBL" id="JANIDX010000004">
    <property type="protein sequence ID" value="MCX5619782.1"/>
    <property type="molecule type" value="Genomic_DNA"/>
</dbReference>
<evidence type="ECO:0000256" key="3">
    <source>
        <dbReference type="ARBA" id="ARBA00023239"/>
    </source>
</evidence>
<comment type="catalytic activity">
    <reaction evidence="1">
        <text>Exolytic cleavage of the (1-&gt;4)-beta-glycosidic linkage between N-acetylmuramic acid (MurNAc) and N-acetylglucosamine (GlcNAc) residues in peptidoglycan, from either the reducing or the non-reducing ends of the peptidoglycan chains, with concomitant formation of a 1,6-anhydrobond in the MurNAc residue.</text>
        <dbReference type="EC" id="4.2.2.n1"/>
    </reaction>
</comment>
<dbReference type="PROSITE" id="PS51257">
    <property type="entry name" value="PROKAR_LIPOPROTEIN"/>
    <property type="match status" value="1"/>
</dbReference>
<evidence type="ECO:0000256" key="2">
    <source>
        <dbReference type="ARBA" id="ARBA00012587"/>
    </source>
</evidence>
<evidence type="ECO:0000256" key="5">
    <source>
        <dbReference type="ARBA" id="ARBA00030918"/>
    </source>
</evidence>
<dbReference type="PIRSF" id="PIRSF019422">
    <property type="entry name" value="MltA"/>
    <property type="match status" value="1"/>
</dbReference>
<dbReference type="InterPro" id="IPR036908">
    <property type="entry name" value="RlpA-like_sf"/>
</dbReference>
<evidence type="ECO:0000256" key="1">
    <source>
        <dbReference type="ARBA" id="ARBA00001420"/>
    </source>
</evidence>
<organism evidence="8 9">
    <name type="scientific">Bombella pollinis</name>
    <dbReference type="NCBI Taxonomy" id="2967337"/>
    <lineage>
        <taxon>Bacteria</taxon>
        <taxon>Pseudomonadati</taxon>
        <taxon>Pseudomonadota</taxon>
        <taxon>Alphaproteobacteria</taxon>
        <taxon>Acetobacterales</taxon>
        <taxon>Acetobacteraceae</taxon>
        <taxon>Bombella</taxon>
    </lineage>
</organism>
<keyword evidence="3" id="KW-0456">Lyase</keyword>
<dbReference type="SMART" id="SM00925">
    <property type="entry name" value="MltA"/>
    <property type="match status" value="1"/>
</dbReference>
<sequence>MAKHYSPLVCLVMVPLCIALAGCMPGLPSAQMDVKPADYSQLSGWEREDHLQLFKMLAEECQRIDHLPAGTFLGGASTLPSGKNVEEWKGVCTAVKTGAVDQPAQARQFFEAWFQPYLITKQAFYTGYYDPEVPASLTKGGEYQVPLYRRPADLLHGRNAAGELEFGHWVDAVFRPYDDRATINAGSLEGKGLELAWLKSPVDLLFLQTQGSGRLRLPDGGELFVGYDGRNGRPYVPVGRILVRRGAMRAEDVSVKTIRAWLETHPDQVKSVLESNPSYVFFRSVERKAGEGPVGGFGIALQAQRSLAIDRHFVSYGMPVWVEINDKGRDGQAVSWAHMTFAQDSGSDIRGAGRGDLFLGEGEKAATIAGDMKVYGRMFVLAPRLSLPNAPNVGASTASASGGQTAK</sequence>
<protein>
    <recommendedName>
        <fullName evidence="2">peptidoglycan lytic exotransglycosylase</fullName>
        <ecNumber evidence="2">4.2.2.n1</ecNumber>
    </recommendedName>
    <alternativeName>
        <fullName evidence="5">Murein hydrolase A</fullName>
    </alternativeName>
</protein>
<dbReference type="EC" id="4.2.2.n1" evidence="2"/>
<dbReference type="InterPro" id="IPR026044">
    <property type="entry name" value="MltA"/>
</dbReference>
<gene>
    <name evidence="8" type="ORF">NQF89_05005</name>
</gene>
<dbReference type="Pfam" id="PF06725">
    <property type="entry name" value="3D"/>
    <property type="match status" value="1"/>
</dbReference>
<name>A0ABT3WKX5_9PROT</name>
<dbReference type="PANTHER" id="PTHR30124">
    <property type="entry name" value="MEMBRANE-BOUND LYTIC MUREIN TRANSGLYCOSYLASE A"/>
    <property type="match status" value="1"/>
</dbReference>
<dbReference type="SUPFAM" id="SSF50685">
    <property type="entry name" value="Barwin-like endoglucanases"/>
    <property type="match status" value="1"/>
</dbReference>
<evidence type="ECO:0000256" key="6">
    <source>
        <dbReference type="SAM" id="SignalP"/>
    </source>
</evidence>
<dbReference type="Proteomes" id="UP001165575">
    <property type="component" value="Unassembled WGS sequence"/>
</dbReference>
<dbReference type="CDD" id="cd14668">
    <property type="entry name" value="mlta_B"/>
    <property type="match status" value="1"/>
</dbReference>
<dbReference type="RefSeq" id="WP_266137667.1">
    <property type="nucleotide sequence ID" value="NZ_JANIDX010000004.1"/>
</dbReference>
<evidence type="ECO:0000259" key="7">
    <source>
        <dbReference type="SMART" id="SM00925"/>
    </source>
</evidence>
<evidence type="ECO:0000313" key="9">
    <source>
        <dbReference type="Proteomes" id="UP001165575"/>
    </source>
</evidence>
<feature type="signal peptide" evidence="6">
    <location>
        <begin position="1"/>
        <end position="21"/>
    </location>
</feature>
<comment type="caution">
    <text evidence="8">The sequence shown here is derived from an EMBL/GenBank/DDBJ whole genome shotgun (WGS) entry which is preliminary data.</text>
</comment>
<evidence type="ECO:0000256" key="4">
    <source>
        <dbReference type="ARBA" id="ARBA00023316"/>
    </source>
</evidence>
<dbReference type="Pfam" id="PF03562">
    <property type="entry name" value="MltA"/>
    <property type="match status" value="1"/>
</dbReference>
<dbReference type="Gene3D" id="2.40.240.50">
    <property type="entry name" value="Barwin-like endoglucanases"/>
    <property type="match status" value="1"/>
</dbReference>
<feature type="domain" description="Lytic transglycosylase MltA" evidence="7">
    <location>
        <begin position="132"/>
        <end position="283"/>
    </location>
</feature>
<dbReference type="InterPro" id="IPR010611">
    <property type="entry name" value="3D_dom"/>
</dbReference>